<gene>
    <name evidence="3" type="ORF">HMPREF9470_05324</name>
</gene>
<dbReference type="PANTHER" id="PTHR35342">
    <property type="entry name" value="TRICARBOXYLIC TRANSPORT PROTEIN"/>
    <property type="match status" value="1"/>
</dbReference>
<dbReference type="AlphaFoldDB" id="A0A0J9BGH3"/>
<dbReference type="Pfam" id="PF01970">
    <property type="entry name" value="TctA"/>
    <property type="match status" value="1"/>
</dbReference>
<feature type="transmembrane region" description="Helical" evidence="1">
    <location>
        <begin position="259"/>
        <end position="281"/>
    </location>
</feature>
<name>A0A0J9BGH3_9FIRM</name>
<feature type="transmembrane region" description="Helical" evidence="1">
    <location>
        <begin position="322"/>
        <end position="346"/>
    </location>
</feature>
<organism evidence="3 4">
    <name type="scientific">[Clostridium] citroniae WAL-19142</name>
    <dbReference type="NCBI Taxonomy" id="742734"/>
    <lineage>
        <taxon>Bacteria</taxon>
        <taxon>Bacillati</taxon>
        <taxon>Bacillota</taxon>
        <taxon>Clostridia</taxon>
        <taxon>Lachnospirales</taxon>
        <taxon>Lachnospiraceae</taxon>
        <taxon>Enterocloster</taxon>
    </lineage>
</organism>
<feature type="transmembrane region" description="Helical" evidence="1">
    <location>
        <begin position="392"/>
        <end position="408"/>
    </location>
</feature>
<evidence type="ECO:0000256" key="1">
    <source>
        <dbReference type="SAM" id="Phobius"/>
    </source>
</evidence>
<evidence type="ECO:0000313" key="3">
    <source>
        <dbReference type="EMBL" id="KMW12168.1"/>
    </source>
</evidence>
<feature type="domain" description="DUF112" evidence="2">
    <location>
        <begin position="18"/>
        <end position="441"/>
    </location>
</feature>
<feature type="transmembrane region" description="Helical" evidence="1">
    <location>
        <begin position="59"/>
        <end position="79"/>
    </location>
</feature>
<accession>A0A0J9BGH3</accession>
<dbReference type="InterPro" id="IPR002823">
    <property type="entry name" value="DUF112_TM"/>
</dbReference>
<dbReference type="GeneID" id="93166514"/>
<sequence>MFDQLLGAAISSFSPQCLLFNIIGVVIGIVFGAFPGLNGVVGIALLMPLTYGTDPVVGITMLAGIYMGATYGGSISAILLNCPGAAEAACTAINGNLMAKSGRAKEALLYSVISSGIGGFWGCIILIFFTPVLASFALKFGPPEMFLVCLGGLSIVGSLMGSSMAKGFFAVAVGVLFSIVGVDNLSGNYRFTMDSLQLSAGLNLVPMVVGLFAVSEMLSLMDKTDDSSGLVKVNSQDIHQKHIWWVILIKEWWLTLKSAAIGILIGVLPGTGGAIASFVAYGEARRTYGSNHDFGKNMGDERGIIAPEVANNAAVGGSLVPLLALGIPGSSSSALLYGALTVHGIIPGPKLFSEHGVLAYALMFSLIISMLVMVLVGVNFSNLFSKILLVKTKYIVPVVMALCLIGSYSARNSLFDVAVCVVFGMAGLWMKRADIPLAPVLISFILGQMLEENFRRSLLIANAKNMGVLRYVFVRPISIALVIIVAGLIFADLKIALRKNNAED</sequence>
<feature type="transmembrane region" description="Helical" evidence="1">
    <location>
        <begin position="20"/>
        <end position="47"/>
    </location>
</feature>
<feature type="transmembrane region" description="Helical" evidence="1">
    <location>
        <begin position="107"/>
        <end position="133"/>
    </location>
</feature>
<reference evidence="3 4" key="1">
    <citation type="submission" date="2011-04" db="EMBL/GenBank/DDBJ databases">
        <title>The Genome Sequence of Clostridium citroniae WAL-19142.</title>
        <authorList>
            <consortium name="The Broad Institute Genome Sequencing Platform"/>
            <person name="Earl A."/>
            <person name="Ward D."/>
            <person name="Feldgarden M."/>
            <person name="Gevers D."/>
            <person name="Warren Y.A."/>
            <person name="Tyrrell K.L."/>
            <person name="Citron D.M."/>
            <person name="Goldstein E.J."/>
            <person name="Daigneault M."/>
            <person name="Allen-Vercoe E."/>
            <person name="Young S.K."/>
            <person name="Zeng Q."/>
            <person name="Gargeya S."/>
            <person name="Fitzgerald M."/>
            <person name="Haas B."/>
            <person name="Abouelleil A."/>
            <person name="Alvarado L."/>
            <person name="Arachchi H.M."/>
            <person name="Berlin A."/>
            <person name="Brown A."/>
            <person name="Chapman S.B."/>
            <person name="Chen Z."/>
            <person name="Dunbar C."/>
            <person name="Freedman E."/>
            <person name="Gearin G."/>
            <person name="Gellesch M."/>
            <person name="Goldberg J."/>
            <person name="Griggs A."/>
            <person name="Gujja S."/>
            <person name="Heilman E.R."/>
            <person name="Heiman D."/>
            <person name="Howarth C."/>
            <person name="Larson L."/>
            <person name="Lui A."/>
            <person name="MacDonald P.J."/>
            <person name="Mehta T."/>
            <person name="Montmayeur A."/>
            <person name="Murphy C."/>
            <person name="Neiman D."/>
            <person name="Pearson M."/>
            <person name="Priest M."/>
            <person name="Roberts A."/>
            <person name="Saif S."/>
            <person name="Shea T."/>
            <person name="Shenoy N."/>
            <person name="Sisk P."/>
            <person name="Stolte C."/>
            <person name="Sykes S."/>
            <person name="White J."/>
            <person name="Yandava C."/>
            <person name="Wortman J."/>
            <person name="Nusbaum C."/>
            <person name="Birren B."/>
        </authorList>
    </citation>
    <scope>NUCLEOTIDE SEQUENCE [LARGE SCALE GENOMIC DNA]</scope>
    <source>
        <strain evidence="3 4">WAL-19142</strain>
    </source>
</reference>
<dbReference type="EMBL" id="ADLK01000052">
    <property type="protein sequence ID" value="KMW12168.1"/>
    <property type="molecule type" value="Genomic_DNA"/>
</dbReference>
<dbReference type="OrthoDB" id="9781349at2"/>
<feature type="transmembrane region" description="Helical" evidence="1">
    <location>
        <begin position="198"/>
        <end position="221"/>
    </location>
</feature>
<evidence type="ECO:0000313" key="4">
    <source>
        <dbReference type="Proteomes" id="UP000037392"/>
    </source>
</evidence>
<dbReference type="PATRIC" id="fig|742734.4.peg.5695"/>
<keyword evidence="1" id="KW-1133">Transmembrane helix</keyword>
<keyword evidence="1" id="KW-0472">Membrane</keyword>
<feature type="transmembrane region" description="Helical" evidence="1">
    <location>
        <begin position="471"/>
        <end position="491"/>
    </location>
</feature>
<dbReference type="PANTHER" id="PTHR35342:SF5">
    <property type="entry name" value="TRICARBOXYLIC TRANSPORT PROTEIN"/>
    <property type="match status" value="1"/>
</dbReference>
<keyword evidence="1" id="KW-0812">Transmembrane</keyword>
<dbReference type="RefSeq" id="WP_048931160.1">
    <property type="nucleotide sequence ID" value="NZ_KQ235886.1"/>
</dbReference>
<evidence type="ECO:0000259" key="2">
    <source>
        <dbReference type="Pfam" id="PF01970"/>
    </source>
</evidence>
<feature type="transmembrane region" description="Helical" evidence="1">
    <location>
        <begin position="435"/>
        <end position="451"/>
    </location>
</feature>
<dbReference type="Proteomes" id="UP000037392">
    <property type="component" value="Unassembled WGS sequence"/>
</dbReference>
<protein>
    <recommendedName>
        <fullName evidence="2">DUF112 domain-containing protein</fullName>
    </recommendedName>
</protein>
<proteinExistence type="predicted"/>
<feature type="transmembrane region" description="Helical" evidence="1">
    <location>
        <begin position="358"/>
        <end position="380"/>
    </location>
</feature>
<comment type="caution">
    <text evidence="3">The sequence shown here is derived from an EMBL/GenBank/DDBJ whole genome shotgun (WGS) entry which is preliminary data.</text>
</comment>